<accession>A0ABX2AIK8</accession>
<evidence type="ECO:0000259" key="2">
    <source>
        <dbReference type="Pfam" id="PF00535"/>
    </source>
</evidence>
<organism evidence="3 4">
    <name type="scientific">Xylanibacter muris</name>
    <dbReference type="NCBI Taxonomy" id="2736290"/>
    <lineage>
        <taxon>Bacteria</taxon>
        <taxon>Pseudomonadati</taxon>
        <taxon>Bacteroidota</taxon>
        <taxon>Bacteroidia</taxon>
        <taxon>Bacteroidales</taxon>
        <taxon>Prevotellaceae</taxon>
        <taxon>Xylanibacter</taxon>
    </lineage>
</organism>
<sequence length="280" mass="33588">MTIPSFFILIVIYNKNPEESSTIVSLANTDDRFKTNMRCLVCDNSKNELDDTQKRKLDYMLKGLEYQYAYNDGRNKPLSEIYNETIKKLRSEEYLIILDDDSVFDSELFGKCSLAISENKDIDLFLPVIYNNDTVVSPAVLRRFKGHYIKNIKTGRIKCKDITAINSGMIIKAEYLKERFEGYDERIKFYFTDNDFMSKYDSTHNELFVLDYRMNHTLNFYMRGECFEKKKSRFRDLRRSYLILMRRKGMWLYLLTQIYLFVYSIKFSIQQRDIRFIFVF</sequence>
<comment type="caution">
    <text evidence="3">The sequence shown here is derived from an EMBL/GenBank/DDBJ whole genome shotgun (WGS) entry which is preliminary data.</text>
</comment>
<gene>
    <name evidence="3" type="ORF">HPS56_00090</name>
</gene>
<feature type="transmembrane region" description="Helical" evidence="1">
    <location>
        <begin position="250"/>
        <end position="269"/>
    </location>
</feature>
<proteinExistence type="predicted"/>
<keyword evidence="1" id="KW-0812">Transmembrane</keyword>
<dbReference type="Pfam" id="PF00535">
    <property type="entry name" value="Glycos_transf_2"/>
    <property type="match status" value="1"/>
</dbReference>
<name>A0ABX2AIK8_9BACT</name>
<dbReference type="SUPFAM" id="SSF53448">
    <property type="entry name" value="Nucleotide-diphospho-sugar transferases"/>
    <property type="match status" value="1"/>
</dbReference>
<protein>
    <submittedName>
        <fullName evidence="3">Glycosyltransferase</fullName>
    </submittedName>
</protein>
<dbReference type="InterPro" id="IPR029044">
    <property type="entry name" value="Nucleotide-diphossugar_trans"/>
</dbReference>
<dbReference type="EMBL" id="JABKKF010000001">
    <property type="protein sequence ID" value="NPD90770.1"/>
    <property type="molecule type" value="Genomic_DNA"/>
</dbReference>
<evidence type="ECO:0000313" key="4">
    <source>
        <dbReference type="Proteomes" id="UP000714420"/>
    </source>
</evidence>
<dbReference type="Proteomes" id="UP000714420">
    <property type="component" value="Unassembled WGS sequence"/>
</dbReference>
<keyword evidence="1" id="KW-0472">Membrane</keyword>
<evidence type="ECO:0000313" key="3">
    <source>
        <dbReference type="EMBL" id="NPD90770.1"/>
    </source>
</evidence>
<dbReference type="InterPro" id="IPR001173">
    <property type="entry name" value="Glyco_trans_2-like"/>
</dbReference>
<dbReference type="Gene3D" id="3.90.550.10">
    <property type="entry name" value="Spore Coat Polysaccharide Biosynthesis Protein SpsA, Chain A"/>
    <property type="match status" value="1"/>
</dbReference>
<keyword evidence="4" id="KW-1185">Reference proteome</keyword>
<dbReference type="RefSeq" id="WP_172271954.1">
    <property type="nucleotide sequence ID" value="NZ_CASGMU010000015.1"/>
</dbReference>
<evidence type="ECO:0000256" key="1">
    <source>
        <dbReference type="SAM" id="Phobius"/>
    </source>
</evidence>
<reference evidence="3 4" key="1">
    <citation type="submission" date="2020-05" db="EMBL/GenBank/DDBJ databases">
        <title>Distinct polysaccharide utilization as determinants for interspecies competition between intestinal Prevotella spp.</title>
        <authorList>
            <person name="Galvez E.J.C."/>
            <person name="Iljazovic A."/>
            <person name="Strowig T."/>
        </authorList>
    </citation>
    <scope>NUCLEOTIDE SEQUENCE [LARGE SCALE GENOMIC DNA]</scope>
    <source>
        <strain evidence="3 4">PMUR</strain>
    </source>
</reference>
<feature type="domain" description="Glycosyltransferase 2-like" evidence="2">
    <location>
        <begin position="8"/>
        <end position="177"/>
    </location>
</feature>
<keyword evidence="1" id="KW-1133">Transmembrane helix</keyword>